<evidence type="ECO:0000256" key="4">
    <source>
        <dbReference type="ARBA" id="ARBA00022917"/>
    </source>
</evidence>
<dbReference type="PRINTS" id="PR00315">
    <property type="entry name" value="ELONGATNFCT"/>
</dbReference>
<dbReference type="Pfam" id="PF14492">
    <property type="entry name" value="EFG_III"/>
    <property type="match status" value="1"/>
</dbReference>
<dbReference type="SUPFAM" id="SSF54980">
    <property type="entry name" value="EF-G C-terminal domain-like"/>
    <property type="match status" value="2"/>
</dbReference>
<dbReference type="InterPro" id="IPR000640">
    <property type="entry name" value="EFG_V-like"/>
</dbReference>
<dbReference type="PATRIC" id="fig|861299.3.peg.2402"/>
<evidence type="ECO:0000313" key="9">
    <source>
        <dbReference type="Proteomes" id="UP000019151"/>
    </source>
</evidence>
<dbReference type="GO" id="GO:0003746">
    <property type="term" value="F:translation elongation factor activity"/>
    <property type="evidence" value="ECO:0007669"/>
    <property type="project" value="UniProtKB-KW"/>
</dbReference>
<dbReference type="NCBIfam" id="TIGR00231">
    <property type="entry name" value="small_GTP"/>
    <property type="match status" value="1"/>
</dbReference>
<dbReference type="PANTHER" id="PTHR43261">
    <property type="entry name" value="TRANSLATION ELONGATION FACTOR G-RELATED"/>
    <property type="match status" value="1"/>
</dbReference>
<dbReference type="InterPro" id="IPR027417">
    <property type="entry name" value="P-loop_NTPase"/>
</dbReference>
<organism evidence="8 9">
    <name type="scientific">Gemmatirosa kalamazoonensis</name>
    <dbReference type="NCBI Taxonomy" id="861299"/>
    <lineage>
        <taxon>Bacteria</taxon>
        <taxon>Pseudomonadati</taxon>
        <taxon>Gemmatimonadota</taxon>
        <taxon>Gemmatimonadia</taxon>
        <taxon>Gemmatimonadales</taxon>
        <taxon>Gemmatimonadaceae</taxon>
        <taxon>Gemmatirosa</taxon>
    </lineage>
</organism>
<dbReference type="InterPro" id="IPR035649">
    <property type="entry name" value="EFG_V"/>
</dbReference>
<dbReference type="InterPro" id="IPR005225">
    <property type="entry name" value="Small_GTP-bd"/>
</dbReference>
<dbReference type="InterPro" id="IPR014721">
    <property type="entry name" value="Ribsml_uS5_D2-typ_fold_subgr"/>
</dbReference>
<dbReference type="Gene3D" id="3.30.70.240">
    <property type="match status" value="1"/>
</dbReference>
<evidence type="ECO:0000259" key="7">
    <source>
        <dbReference type="PROSITE" id="PS51722"/>
    </source>
</evidence>
<dbReference type="PANTHER" id="PTHR43261:SF6">
    <property type="entry name" value="ELONGATION FACTOR G-LIKE PROTEIN"/>
    <property type="match status" value="1"/>
</dbReference>
<dbReference type="FunFam" id="3.30.230.10:FF:000003">
    <property type="entry name" value="Elongation factor G"/>
    <property type="match status" value="1"/>
</dbReference>
<dbReference type="InterPro" id="IPR041095">
    <property type="entry name" value="EFG_II"/>
</dbReference>
<accession>W0RKD1</accession>
<protein>
    <recommendedName>
        <fullName evidence="1">Elongation factor G</fullName>
    </recommendedName>
</protein>
<keyword evidence="4" id="KW-0648">Protein biosynthesis</keyword>
<reference evidence="8 9" key="1">
    <citation type="journal article" date="2014" name="Genome Announc.">
        <title>Genome Sequence and Methylome of Soil Bacterium Gemmatirosa kalamazoonensis KBS708T, a Member of the Rarely Cultivated Gemmatimonadetes Phylum.</title>
        <authorList>
            <person name="Debruyn J.M."/>
            <person name="Radosevich M."/>
            <person name="Wommack K.E."/>
            <person name="Polson S.W."/>
            <person name="Hauser L.J."/>
            <person name="Fawaz M.N."/>
            <person name="Korlach J."/>
            <person name="Tsai Y.C."/>
        </authorList>
    </citation>
    <scope>NUCLEOTIDE SEQUENCE [LARGE SCALE GENOMIC DNA]</scope>
    <source>
        <strain evidence="8 9">KBS708</strain>
    </source>
</reference>
<dbReference type="Pfam" id="PF00679">
    <property type="entry name" value="EFG_C"/>
    <property type="match status" value="1"/>
</dbReference>
<dbReference type="InterPro" id="IPR005517">
    <property type="entry name" value="Transl_elong_EFG/EF2_IV"/>
</dbReference>
<dbReference type="GO" id="GO:0005525">
    <property type="term" value="F:GTP binding"/>
    <property type="evidence" value="ECO:0007669"/>
    <property type="project" value="UniProtKB-KW"/>
</dbReference>
<keyword evidence="2" id="KW-0547">Nucleotide-binding</keyword>
<dbReference type="CDD" id="cd01434">
    <property type="entry name" value="EFG_mtEFG1_IV"/>
    <property type="match status" value="1"/>
</dbReference>
<dbReference type="eggNOG" id="COG0480">
    <property type="taxonomic scope" value="Bacteria"/>
</dbReference>
<feature type="domain" description="Tr-type G" evidence="7">
    <location>
        <begin position="7"/>
        <end position="282"/>
    </location>
</feature>
<dbReference type="Gene3D" id="2.40.30.10">
    <property type="entry name" value="Translation factors"/>
    <property type="match status" value="1"/>
</dbReference>
<dbReference type="CDD" id="cd04088">
    <property type="entry name" value="EFG_mtEFG_II"/>
    <property type="match status" value="1"/>
</dbReference>
<dbReference type="EMBL" id="CP007128">
    <property type="protein sequence ID" value="AHG89893.1"/>
    <property type="molecule type" value="Genomic_DNA"/>
</dbReference>
<proteinExistence type="predicted"/>
<dbReference type="Proteomes" id="UP000019151">
    <property type="component" value="Chromosome"/>
</dbReference>
<dbReference type="PROSITE" id="PS51722">
    <property type="entry name" value="G_TR_2"/>
    <property type="match status" value="1"/>
</dbReference>
<dbReference type="NCBIfam" id="NF009381">
    <property type="entry name" value="PRK12740.1-5"/>
    <property type="match status" value="1"/>
</dbReference>
<dbReference type="Pfam" id="PF22042">
    <property type="entry name" value="EF-G_D2"/>
    <property type="match status" value="1"/>
</dbReference>
<dbReference type="CDD" id="cd04170">
    <property type="entry name" value="EF-G_bact"/>
    <property type="match status" value="1"/>
</dbReference>
<dbReference type="SUPFAM" id="SSF54211">
    <property type="entry name" value="Ribosomal protein S5 domain 2-like"/>
    <property type="match status" value="1"/>
</dbReference>
<evidence type="ECO:0000256" key="5">
    <source>
        <dbReference type="ARBA" id="ARBA00023134"/>
    </source>
</evidence>
<dbReference type="InParanoid" id="W0RKD1"/>
<dbReference type="HOGENOM" id="CLU_002794_4_1_0"/>
<keyword evidence="5" id="KW-0342">GTP-binding</keyword>
<dbReference type="SUPFAM" id="SSF52540">
    <property type="entry name" value="P-loop containing nucleoside triphosphate hydrolases"/>
    <property type="match status" value="1"/>
</dbReference>
<dbReference type="FunFam" id="3.30.70.240:FF:000001">
    <property type="entry name" value="Elongation factor G"/>
    <property type="match status" value="1"/>
</dbReference>
<dbReference type="NCBIfam" id="NF009891">
    <property type="entry name" value="PRK13351.1-1"/>
    <property type="match status" value="1"/>
</dbReference>
<dbReference type="Pfam" id="PF00009">
    <property type="entry name" value="GTP_EFTU"/>
    <property type="match status" value="1"/>
</dbReference>
<dbReference type="OrthoDB" id="9804431at2"/>
<sequence>MKAYASADIRNVAVVGHGASGKTSLVDAMAWAAGSSKRHGSVKDGTSLTDFTPEETERGFSITLGCAYAEWEGCKINLLDTPGYLDFQGDAIAGLAAADGALVVVSATSGVEVGTEKMFHEALRRSDPVLFVVSMMDKEHANFDTIYRQIKERLTSKVIPVEVPLGEGVGFRGVMNLFTQKAYVYKQGTKSGEYDEIDIPADAQPRFDQYRQELIEAISATDDTLLERYLEGVEIGRDEAIAGMKEAMKREDLFPLFAVSSDSMIGVRALLTEIVQLMPSAFEMEEIHAFKGAEGNKTVEIHAQDDAPFAALVFKTHAEPHVGDVSYFRILSGSVVTGQEVFNATRDVVEKLNHLAIPCGKERVEVDRLHAGDIGCVAKLRNTHTNDTLSTKEHPVRLPQIDFPEPIVHFAVHATSREAEEKLQQGLHRLHDEDPTFSVQYVPDTRETVVGGMGERHLDVQLARLKRKYTATGELTKPKIAYRETITSSDKGQGRHKKQTGGKGQFGDCWIKMAPLPRGEGYLFADEIVGGSIPSKFIPAVDKGVQEASARGVLAGFPLVDFRVELYDGSYHSVDSSEQAFKMAGILAFRTVAQKCRPVLLEPLDQIEVTTPDAFLGDVMGDLSGRRGQILGTDSASDGRGTTVRAIVPQAELHLYATNLHSLTHGHATFARRFHGYEQMPPDAAQKVITDHAKEREEALAEA</sequence>
<dbReference type="Gene3D" id="3.30.230.10">
    <property type="match status" value="1"/>
</dbReference>
<dbReference type="AlphaFoldDB" id="W0RKD1"/>
<dbReference type="CDD" id="cd03713">
    <property type="entry name" value="EFG_mtEFG_C"/>
    <property type="match status" value="1"/>
</dbReference>
<evidence type="ECO:0000313" key="8">
    <source>
        <dbReference type="EMBL" id="AHG89893.1"/>
    </source>
</evidence>
<name>W0RKD1_9BACT</name>
<dbReference type="InterPro" id="IPR035647">
    <property type="entry name" value="EFG_III/V"/>
</dbReference>
<dbReference type="InterPro" id="IPR000795">
    <property type="entry name" value="T_Tr_GTP-bd_dom"/>
</dbReference>
<evidence type="ECO:0000256" key="2">
    <source>
        <dbReference type="ARBA" id="ARBA00022741"/>
    </source>
</evidence>
<dbReference type="GO" id="GO:0032790">
    <property type="term" value="P:ribosome disassembly"/>
    <property type="evidence" value="ECO:0007669"/>
    <property type="project" value="TreeGrafter"/>
</dbReference>
<dbReference type="GO" id="GO:0003924">
    <property type="term" value="F:GTPase activity"/>
    <property type="evidence" value="ECO:0007669"/>
    <property type="project" value="InterPro"/>
</dbReference>
<dbReference type="InterPro" id="IPR053905">
    <property type="entry name" value="EF-G-like_DII"/>
</dbReference>
<dbReference type="InterPro" id="IPR020568">
    <property type="entry name" value="Ribosomal_Su5_D2-typ_SF"/>
</dbReference>
<evidence type="ECO:0000256" key="6">
    <source>
        <dbReference type="ARBA" id="ARBA00024731"/>
    </source>
</evidence>
<evidence type="ECO:0000256" key="3">
    <source>
        <dbReference type="ARBA" id="ARBA00022768"/>
    </source>
</evidence>
<evidence type="ECO:0000256" key="1">
    <source>
        <dbReference type="ARBA" id="ARBA00017872"/>
    </source>
</evidence>
<gene>
    <name evidence="8" type="ORF">J421_2356</name>
</gene>
<dbReference type="SMART" id="SM00838">
    <property type="entry name" value="EFG_C"/>
    <property type="match status" value="1"/>
</dbReference>
<dbReference type="SUPFAM" id="SSF50447">
    <property type="entry name" value="Translation proteins"/>
    <property type="match status" value="1"/>
</dbReference>
<dbReference type="Gene3D" id="3.40.50.300">
    <property type="entry name" value="P-loop containing nucleotide triphosphate hydrolases"/>
    <property type="match status" value="1"/>
</dbReference>
<comment type="function">
    <text evidence="6">Catalyzes the GTP-dependent ribosomal translocation step during translation elongation. During this step, the ribosome changes from the pre-translocational (PRE) to the post-translocational (POST) state as the newly formed A-site-bound peptidyl-tRNA and P-site-bound deacylated tRNA move to the P and E sites, respectively. Catalyzes the coordinated movement of the two tRNA molecules, the mRNA and conformational changes in the ribosome.</text>
</comment>
<dbReference type="SMART" id="SM00889">
    <property type="entry name" value="EFG_IV"/>
    <property type="match status" value="1"/>
</dbReference>
<dbReference type="InterPro" id="IPR047872">
    <property type="entry name" value="EFG_IV"/>
</dbReference>
<dbReference type="NCBIfam" id="NF009379">
    <property type="entry name" value="PRK12740.1-3"/>
    <property type="match status" value="1"/>
</dbReference>
<dbReference type="Pfam" id="PF03764">
    <property type="entry name" value="EFG_IV"/>
    <property type="match status" value="1"/>
</dbReference>
<dbReference type="InterPro" id="IPR009000">
    <property type="entry name" value="Transl_B-barrel_sf"/>
</dbReference>
<dbReference type="Gene3D" id="3.30.70.870">
    <property type="entry name" value="Elongation Factor G (Translational Gtpase), domain 3"/>
    <property type="match status" value="1"/>
</dbReference>
<keyword evidence="9" id="KW-1185">Reference proteome</keyword>
<dbReference type="STRING" id="861299.J421_2356"/>
<keyword evidence="3" id="KW-0251">Elongation factor</keyword>
<dbReference type="KEGG" id="gba:J421_2356"/>
<dbReference type="RefSeq" id="WP_025411372.1">
    <property type="nucleotide sequence ID" value="NZ_CP007128.1"/>
</dbReference>